<feature type="region of interest" description="Disordered" evidence="1">
    <location>
        <begin position="1"/>
        <end position="89"/>
    </location>
</feature>
<organism evidence="2 3">
    <name type="scientific">Rhodocollybia butyracea</name>
    <dbReference type="NCBI Taxonomy" id="206335"/>
    <lineage>
        <taxon>Eukaryota</taxon>
        <taxon>Fungi</taxon>
        <taxon>Dikarya</taxon>
        <taxon>Basidiomycota</taxon>
        <taxon>Agaricomycotina</taxon>
        <taxon>Agaricomycetes</taxon>
        <taxon>Agaricomycetidae</taxon>
        <taxon>Agaricales</taxon>
        <taxon>Marasmiineae</taxon>
        <taxon>Omphalotaceae</taxon>
        <taxon>Rhodocollybia</taxon>
    </lineage>
</organism>
<keyword evidence="3" id="KW-1185">Reference proteome</keyword>
<feature type="compositionally biased region" description="Low complexity" evidence="1">
    <location>
        <begin position="65"/>
        <end position="80"/>
    </location>
</feature>
<dbReference type="AlphaFoldDB" id="A0A9P5U5C6"/>
<evidence type="ECO:0000313" key="2">
    <source>
        <dbReference type="EMBL" id="KAF9066587.1"/>
    </source>
</evidence>
<name>A0A9P5U5C6_9AGAR</name>
<evidence type="ECO:0000256" key="1">
    <source>
        <dbReference type="SAM" id="MobiDB-lite"/>
    </source>
</evidence>
<gene>
    <name evidence="2" type="ORF">BDP27DRAFT_1423739</name>
</gene>
<protein>
    <submittedName>
        <fullName evidence="2">Uncharacterized protein</fullName>
    </submittedName>
</protein>
<comment type="caution">
    <text evidence="2">The sequence shown here is derived from an EMBL/GenBank/DDBJ whole genome shotgun (WGS) entry which is preliminary data.</text>
</comment>
<dbReference type="EMBL" id="JADNRY010000085">
    <property type="protein sequence ID" value="KAF9066587.1"/>
    <property type="molecule type" value="Genomic_DNA"/>
</dbReference>
<accession>A0A9P5U5C6</accession>
<evidence type="ECO:0000313" key="3">
    <source>
        <dbReference type="Proteomes" id="UP000772434"/>
    </source>
</evidence>
<dbReference type="Proteomes" id="UP000772434">
    <property type="component" value="Unassembled WGS sequence"/>
</dbReference>
<sequence>MASARTCKQPSKPHSIEPSSSKSLKRKRSQKDRTESPPPKCMKQEEDDISTIRSEEGASEHRTDPPAIAKPTPKTPSPSIEAPPGAPPCRCTEQDRRQVLIEACKSLTSLAGCDDLEYDLIFLMQRLYRPLERRVKLWEAKDKQSSKTLLASTQARASSKEFLSPGPCRCTTQVVIEACRQLTVLAECNDLEWDLLFAMQGLYRPLQHRVRIWDAEYIEDSKFLEALAKAEGIDDTGVEGVFVAKKS</sequence>
<proteinExistence type="predicted"/>
<reference evidence="2" key="1">
    <citation type="submission" date="2020-11" db="EMBL/GenBank/DDBJ databases">
        <authorList>
            <consortium name="DOE Joint Genome Institute"/>
            <person name="Ahrendt S."/>
            <person name="Riley R."/>
            <person name="Andreopoulos W."/>
            <person name="Labutti K."/>
            <person name="Pangilinan J."/>
            <person name="Ruiz-Duenas F.J."/>
            <person name="Barrasa J.M."/>
            <person name="Sanchez-Garcia M."/>
            <person name="Camarero S."/>
            <person name="Miyauchi S."/>
            <person name="Serrano A."/>
            <person name="Linde D."/>
            <person name="Babiker R."/>
            <person name="Drula E."/>
            <person name="Ayuso-Fernandez I."/>
            <person name="Pacheco R."/>
            <person name="Padilla G."/>
            <person name="Ferreira P."/>
            <person name="Barriuso J."/>
            <person name="Kellner H."/>
            <person name="Castanera R."/>
            <person name="Alfaro M."/>
            <person name="Ramirez L."/>
            <person name="Pisabarro A.G."/>
            <person name="Kuo A."/>
            <person name="Tritt A."/>
            <person name="Lipzen A."/>
            <person name="He G."/>
            <person name="Yan M."/>
            <person name="Ng V."/>
            <person name="Cullen D."/>
            <person name="Martin F."/>
            <person name="Rosso M.-N."/>
            <person name="Henrissat B."/>
            <person name="Hibbett D."/>
            <person name="Martinez A.T."/>
            <person name="Grigoriev I.V."/>
        </authorList>
    </citation>
    <scope>NUCLEOTIDE SEQUENCE</scope>
    <source>
        <strain evidence="2">AH 40177</strain>
    </source>
</reference>
<feature type="compositionally biased region" description="Basic and acidic residues" evidence="1">
    <location>
        <begin position="53"/>
        <end position="64"/>
    </location>
</feature>